<sequence>MNLPSALPTGAGVGAAVSALSGMPCWATASLVVIGLAKAAQPFYEGWLRSLEEQRQCLLAQREAARQHYERARLVRMLDAAATDPQTRAQHVIEMTKALNPPPPADPPAPPPTGPP</sequence>
<evidence type="ECO:0000313" key="2">
    <source>
        <dbReference type="EMBL" id="MEU8134980.1"/>
    </source>
</evidence>
<proteinExistence type="predicted"/>
<organism evidence="2 3">
    <name type="scientific">Streptodolium elevatio</name>
    <dbReference type="NCBI Taxonomy" id="3157996"/>
    <lineage>
        <taxon>Bacteria</taxon>
        <taxon>Bacillati</taxon>
        <taxon>Actinomycetota</taxon>
        <taxon>Actinomycetes</taxon>
        <taxon>Kitasatosporales</taxon>
        <taxon>Streptomycetaceae</taxon>
        <taxon>Streptodolium</taxon>
    </lineage>
</organism>
<gene>
    <name evidence="2" type="ORF">AB0C36_15860</name>
</gene>
<dbReference type="Proteomes" id="UP001551482">
    <property type="component" value="Unassembled WGS sequence"/>
</dbReference>
<feature type="compositionally biased region" description="Pro residues" evidence="1">
    <location>
        <begin position="100"/>
        <end position="116"/>
    </location>
</feature>
<protein>
    <submittedName>
        <fullName evidence="2">Uncharacterized protein</fullName>
    </submittedName>
</protein>
<evidence type="ECO:0000313" key="3">
    <source>
        <dbReference type="Proteomes" id="UP001551482"/>
    </source>
</evidence>
<keyword evidence="3" id="KW-1185">Reference proteome</keyword>
<evidence type="ECO:0000256" key="1">
    <source>
        <dbReference type="SAM" id="MobiDB-lite"/>
    </source>
</evidence>
<accession>A0ABV3DGU3</accession>
<dbReference type="EMBL" id="JBEZFP010000034">
    <property type="protein sequence ID" value="MEU8134980.1"/>
    <property type="molecule type" value="Genomic_DNA"/>
</dbReference>
<reference evidence="2 3" key="1">
    <citation type="submission" date="2024-06" db="EMBL/GenBank/DDBJ databases">
        <title>The Natural Products Discovery Center: Release of the First 8490 Sequenced Strains for Exploring Actinobacteria Biosynthetic Diversity.</title>
        <authorList>
            <person name="Kalkreuter E."/>
            <person name="Kautsar S.A."/>
            <person name="Yang D."/>
            <person name="Bader C.D."/>
            <person name="Teijaro C.N."/>
            <person name="Fluegel L."/>
            <person name="Davis C.M."/>
            <person name="Simpson J.R."/>
            <person name="Lauterbach L."/>
            <person name="Steele A.D."/>
            <person name="Gui C."/>
            <person name="Meng S."/>
            <person name="Li G."/>
            <person name="Viehrig K."/>
            <person name="Ye F."/>
            <person name="Su P."/>
            <person name="Kiefer A.F."/>
            <person name="Nichols A."/>
            <person name="Cepeda A.J."/>
            <person name="Yan W."/>
            <person name="Fan B."/>
            <person name="Jiang Y."/>
            <person name="Adhikari A."/>
            <person name="Zheng C.-J."/>
            <person name="Schuster L."/>
            <person name="Cowan T.M."/>
            <person name="Smanski M.J."/>
            <person name="Chevrette M.G."/>
            <person name="De Carvalho L.P.S."/>
            <person name="Shen B."/>
        </authorList>
    </citation>
    <scope>NUCLEOTIDE SEQUENCE [LARGE SCALE GENOMIC DNA]</scope>
    <source>
        <strain evidence="2 3">NPDC048946</strain>
    </source>
</reference>
<name>A0ABV3DGU3_9ACTN</name>
<comment type="caution">
    <text evidence="2">The sequence shown here is derived from an EMBL/GenBank/DDBJ whole genome shotgun (WGS) entry which is preliminary data.</text>
</comment>
<dbReference type="RefSeq" id="WP_358354120.1">
    <property type="nucleotide sequence ID" value="NZ_JBEZFP010000034.1"/>
</dbReference>
<feature type="region of interest" description="Disordered" evidence="1">
    <location>
        <begin position="96"/>
        <end position="116"/>
    </location>
</feature>